<feature type="transmembrane region" description="Helical" evidence="1">
    <location>
        <begin position="19"/>
        <end position="42"/>
    </location>
</feature>
<reference evidence="3 4" key="2">
    <citation type="journal article" date="2016" name="Genome Announc.">
        <title>Draft Genome Sequence of Erythromycin- and Oxytetracycline-Sensitive Nocardia seriolae Strain U-1 (NBRC 110359).</title>
        <authorList>
            <person name="Imajoh M."/>
            <person name="Sukeda M."/>
            <person name="Shimizu M."/>
            <person name="Yamane J."/>
            <person name="Ohnishi K."/>
            <person name="Oshima S."/>
        </authorList>
    </citation>
    <scope>NUCLEOTIDE SEQUENCE [LARGE SCALE GENOMIC DNA]</scope>
    <source>
        <strain evidence="3 4">U-1</strain>
    </source>
</reference>
<evidence type="ECO:0000256" key="1">
    <source>
        <dbReference type="SAM" id="Phobius"/>
    </source>
</evidence>
<dbReference type="Proteomes" id="UP000037179">
    <property type="component" value="Unassembled WGS sequence"/>
</dbReference>
<dbReference type="KEGG" id="nsr:NS506_00095"/>
<gene>
    <name evidence="2" type="ORF">NS506_00095</name>
    <name evidence="3" type="ORF">NSK11_contig00099-0022</name>
</gene>
<sequence length="147" mass="15387">MVGAVNPAPASLRRRSIRLYWGVLFTSVAIVMGLTAAIAGWGSSQRISLLESNAPTAVTADYAQATPDSGRGQAVDLVPSCRKQERPASDPTGTLAVPPRAIGDQLVADCFAIAPEFTTPQRFSLGKQPRAPTLPVAAPHLTAVLII</sequence>
<keyword evidence="4" id="KW-1185">Reference proteome</keyword>
<evidence type="ECO:0000313" key="2">
    <source>
        <dbReference type="EMBL" id="APA94182.1"/>
    </source>
</evidence>
<evidence type="ECO:0000313" key="5">
    <source>
        <dbReference type="Proteomes" id="UP000180166"/>
    </source>
</evidence>
<dbReference type="Proteomes" id="UP000180166">
    <property type="component" value="Chromosome"/>
</dbReference>
<evidence type="ECO:0000313" key="3">
    <source>
        <dbReference type="EMBL" id="GAP30958.1"/>
    </source>
</evidence>
<dbReference type="EMBL" id="BBYQ01000099">
    <property type="protein sequence ID" value="GAP30958.1"/>
    <property type="molecule type" value="Genomic_DNA"/>
</dbReference>
<dbReference type="RefSeq" id="WP_033089551.1">
    <property type="nucleotide sequence ID" value="NZ_CP076862.1"/>
</dbReference>
<dbReference type="AlphaFoldDB" id="A0ABC9YZT3"/>
<reference evidence="4" key="1">
    <citation type="submission" date="2015-07" db="EMBL/GenBank/DDBJ databases">
        <title>Nocardia seriolae U-1 whole genome shotgun sequence.</title>
        <authorList>
            <person name="Imajoh M."/>
            <person name="Fukumoto Y."/>
            <person name="Sukeda M."/>
            <person name="Yamane J."/>
            <person name="Yamasaki K."/>
            <person name="Shimizu M."/>
            <person name="Ohnishi K."/>
            <person name="Oshima S."/>
        </authorList>
    </citation>
    <scope>NUCLEOTIDE SEQUENCE [LARGE SCALE GENOMIC DNA]</scope>
    <source>
        <strain evidence="4">U-1</strain>
    </source>
</reference>
<keyword evidence="1" id="KW-0472">Membrane</keyword>
<organism evidence="3 4">
    <name type="scientific">Nocardia seriolae</name>
    <dbReference type="NCBI Taxonomy" id="37332"/>
    <lineage>
        <taxon>Bacteria</taxon>
        <taxon>Bacillati</taxon>
        <taxon>Actinomycetota</taxon>
        <taxon>Actinomycetes</taxon>
        <taxon>Mycobacteriales</taxon>
        <taxon>Nocardiaceae</taxon>
        <taxon>Nocardia</taxon>
    </lineage>
</organism>
<reference evidence="2 5" key="3">
    <citation type="submission" date="2016-10" db="EMBL/GenBank/DDBJ databases">
        <title>Genome sequence of Nocardia seriolae strain EM150506, isolated from Anguila japonica.</title>
        <authorList>
            <person name="Han H.-J."/>
        </authorList>
    </citation>
    <scope>NUCLEOTIDE SEQUENCE [LARGE SCALE GENOMIC DNA]</scope>
    <source>
        <strain evidence="2 5">EM150506</strain>
    </source>
</reference>
<accession>A0ABC9YZT3</accession>
<evidence type="ECO:0000313" key="4">
    <source>
        <dbReference type="Proteomes" id="UP000037179"/>
    </source>
</evidence>
<protein>
    <submittedName>
        <fullName evidence="3">Uncharacterized protein</fullName>
    </submittedName>
</protein>
<keyword evidence="1" id="KW-0812">Transmembrane</keyword>
<dbReference type="EMBL" id="CP017839">
    <property type="protein sequence ID" value="APA94182.1"/>
    <property type="molecule type" value="Genomic_DNA"/>
</dbReference>
<name>A0ABC9YZT3_9NOCA</name>
<keyword evidence="1" id="KW-1133">Transmembrane helix</keyword>
<proteinExistence type="predicted"/>